<dbReference type="OrthoDB" id="10574699at2759"/>
<dbReference type="EMBL" id="JAEUBG010005651">
    <property type="protein sequence ID" value="KAH3673404.1"/>
    <property type="molecule type" value="Genomic_DNA"/>
</dbReference>
<reference evidence="1" key="2">
    <citation type="submission" date="2021-01" db="EMBL/GenBank/DDBJ databases">
        <authorList>
            <person name="Schikora-Tamarit M.A."/>
        </authorList>
    </citation>
    <scope>NUCLEOTIDE SEQUENCE</scope>
    <source>
        <strain evidence="1">CBS2887</strain>
    </source>
</reference>
<reference evidence="1" key="1">
    <citation type="journal article" date="2021" name="Open Biol.">
        <title>Shared evolutionary footprints suggest mitochondrial oxidative damage underlies multiple complex I losses in fungi.</title>
        <authorList>
            <person name="Schikora-Tamarit M.A."/>
            <person name="Marcet-Houben M."/>
            <person name="Nosek J."/>
            <person name="Gabaldon T."/>
        </authorList>
    </citation>
    <scope>NUCLEOTIDE SEQUENCE</scope>
    <source>
        <strain evidence="1">CBS2887</strain>
    </source>
</reference>
<evidence type="ECO:0000313" key="2">
    <source>
        <dbReference type="Proteomes" id="UP000774326"/>
    </source>
</evidence>
<keyword evidence="2" id="KW-1185">Reference proteome</keyword>
<proteinExistence type="predicted"/>
<dbReference type="Proteomes" id="UP000774326">
    <property type="component" value="Unassembled WGS sequence"/>
</dbReference>
<organism evidence="1 2">
    <name type="scientific">Wickerhamomyces pijperi</name>
    <name type="common">Yeast</name>
    <name type="synonym">Pichia pijperi</name>
    <dbReference type="NCBI Taxonomy" id="599730"/>
    <lineage>
        <taxon>Eukaryota</taxon>
        <taxon>Fungi</taxon>
        <taxon>Dikarya</taxon>
        <taxon>Ascomycota</taxon>
        <taxon>Saccharomycotina</taxon>
        <taxon>Saccharomycetes</taxon>
        <taxon>Phaffomycetales</taxon>
        <taxon>Wickerhamomycetaceae</taxon>
        <taxon>Wickerhamomyces</taxon>
    </lineage>
</organism>
<dbReference type="AlphaFoldDB" id="A0A9P8PL30"/>
<evidence type="ECO:0000313" key="1">
    <source>
        <dbReference type="EMBL" id="KAH3673404.1"/>
    </source>
</evidence>
<comment type="caution">
    <text evidence="1">The sequence shown here is derived from an EMBL/GenBank/DDBJ whole genome shotgun (WGS) entry which is preliminary data.</text>
</comment>
<protein>
    <submittedName>
        <fullName evidence="1">Uncharacterized protein</fullName>
    </submittedName>
</protein>
<gene>
    <name evidence="1" type="ORF">WICPIJ_009792</name>
</gene>
<accession>A0A9P8PL30</accession>
<sequence>MAQLLIYNLVRSDGWWDRLTFVFVQSGGDDVSVVQLGLSTVLRLPRQGVLHPVDIVSGWVNKFCNSKVSTKSEFQIMDLSEVPTSAKVLSTALIPLTPSSKDSWVLKTETSFCMVFCMANLISAVDLEPVAFLNLSKLAMDSLPKSAGNCLCGKPGFKVSAMVKATALPKTTKSNKELAPNLLAPWTETQAASPQAKRPGTTLSLPSSSMVKASPLHLVGIPPML</sequence>
<name>A0A9P8PL30_WICPI</name>